<comment type="similarity">
    <text evidence="2">Belongs to the methylmalonyl-CoA mutase family.</text>
</comment>
<dbReference type="InterPro" id="IPR006099">
    <property type="entry name" value="MeMalonylCoA_mutase_a/b_cat"/>
</dbReference>
<evidence type="ECO:0000256" key="1">
    <source>
        <dbReference type="ARBA" id="ARBA00001922"/>
    </source>
</evidence>
<keyword evidence="6" id="KW-0170">Cobalt</keyword>
<dbReference type="InterPro" id="IPR016176">
    <property type="entry name" value="Cbl-dep_enz_cat"/>
</dbReference>
<dbReference type="SUPFAM" id="SSF51703">
    <property type="entry name" value="Cobalamin (vitamin B12)-dependent enzymes"/>
    <property type="match status" value="1"/>
</dbReference>
<dbReference type="Pfam" id="PF02310">
    <property type="entry name" value="B12-binding"/>
    <property type="match status" value="1"/>
</dbReference>
<comment type="caution">
    <text evidence="8">The sequence shown here is derived from an EMBL/GenBank/DDBJ whole genome shotgun (WGS) entry which is preliminary data.</text>
</comment>
<feature type="domain" description="B12-binding" evidence="7">
    <location>
        <begin position="549"/>
        <end position="681"/>
    </location>
</feature>
<evidence type="ECO:0000313" key="9">
    <source>
        <dbReference type="Proteomes" id="UP000629025"/>
    </source>
</evidence>
<evidence type="ECO:0000256" key="4">
    <source>
        <dbReference type="ARBA" id="ARBA00022723"/>
    </source>
</evidence>
<dbReference type="InterPro" id="IPR006098">
    <property type="entry name" value="MMCoA_mutase_a_cat"/>
</dbReference>
<dbReference type="PANTHER" id="PTHR48101:SF4">
    <property type="entry name" value="METHYLMALONYL-COA MUTASE, MITOCHONDRIAL"/>
    <property type="match status" value="1"/>
</dbReference>
<protein>
    <submittedName>
        <fullName evidence="8">Methylmalonyl-CoA mutase</fullName>
    </submittedName>
</protein>
<evidence type="ECO:0000259" key="7">
    <source>
        <dbReference type="PROSITE" id="PS51332"/>
    </source>
</evidence>
<keyword evidence="5" id="KW-0413">Isomerase</keyword>
<dbReference type="NCBIfam" id="TIGR00641">
    <property type="entry name" value="acid_CoA_mut_N"/>
    <property type="match status" value="1"/>
</dbReference>
<dbReference type="RefSeq" id="WP_188745960.1">
    <property type="nucleotide sequence ID" value="NZ_BMIJ01000002.1"/>
</dbReference>
<dbReference type="Gene3D" id="3.40.50.280">
    <property type="entry name" value="Cobalamin-binding domain"/>
    <property type="match status" value="1"/>
</dbReference>
<keyword evidence="9" id="KW-1185">Reference proteome</keyword>
<accession>A0ABQ1K320</accession>
<gene>
    <name evidence="8" type="ORF">GCM10011352_09320</name>
</gene>
<evidence type="ECO:0000256" key="6">
    <source>
        <dbReference type="ARBA" id="ARBA00023285"/>
    </source>
</evidence>
<dbReference type="NCBIfam" id="NF006944">
    <property type="entry name" value="PRK09426.1"/>
    <property type="match status" value="1"/>
</dbReference>
<dbReference type="Gene3D" id="3.20.20.240">
    <property type="entry name" value="Methylmalonyl-CoA mutase"/>
    <property type="match status" value="1"/>
</dbReference>
<keyword evidence="3" id="KW-0846">Cobalamin</keyword>
<dbReference type="SUPFAM" id="SSF52242">
    <property type="entry name" value="Cobalamin (vitamin B12)-binding domain"/>
    <property type="match status" value="1"/>
</dbReference>
<dbReference type="NCBIfam" id="TIGR00640">
    <property type="entry name" value="acid_CoA_mut_C"/>
    <property type="match status" value="1"/>
</dbReference>
<evidence type="ECO:0000313" key="8">
    <source>
        <dbReference type="EMBL" id="GGB85611.1"/>
    </source>
</evidence>
<comment type="cofactor">
    <cofactor evidence="1">
        <name>adenosylcob(III)alamin</name>
        <dbReference type="ChEBI" id="CHEBI:18408"/>
    </cofactor>
</comment>
<dbReference type="Pfam" id="PF01642">
    <property type="entry name" value="MM_CoA_mutase"/>
    <property type="match status" value="1"/>
</dbReference>
<organism evidence="8 9">
    <name type="scientific">Marinobacterium zhoushanense</name>
    <dbReference type="NCBI Taxonomy" id="1679163"/>
    <lineage>
        <taxon>Bacteria</taxon>
        <taxon>Pseudomonadati</taxon>
        <taxon>Pseudomonadota</taxon>
        <taxon>Gammaproteobacteria</taxon>
        <taxon>Oceanospirillales</taxon>
        <taxon>Oceanospirillaceae</taxon>
        <taxon>Marinobacterium</taxon>
    </lineage>
</organism>
<sequence>MHKPYYTQDDIDGLAHLGSCPGESPFVRGPFESMYRQKPWTIRQYTGFAGADASNAAFKRTLAEGGQGLSVAFDLATHLGFDSDHPTAQADVGRTGVAIDSVEDMKRLFDGIDLSQVSVSMTMNGAVLPIMAAFIVAAEERGVARHQLRGTIQNDILKEFMVRNTYIFEPEPSMRICTDVVEYLSHELPNFNSMSISGYHFQEAGADPALELALTLANARAYLDRIAARGLDLDHFCHRLSFFFGVGMNFFNEIAKLRAARLLWSEEVERRGARSERAKRMKMHCQTSGWSLTAQEPQNNLIRTTIEAMAGVFGGTQSLHTNAYDEALSLPSEHSARLARNTQLILQQETGICEVADPWGGSYMMESMTKAMADRVRAYLAQIDAQGGILQALQSGWVSEQIQTGSLHTQSRIDTGQQAIIGVNRFVSDEPTPSAALLKVEGSAVLNEQRTRIAHLKQSRDGAAVEQALARLAAGAAQPGTNLLALTIDAIRVRATVGECTQALLGHMRRYHADSRFLRGLYAADRRQDTAWRRLERQVKTFGEGEGHAPAILLVKLGLDGHDRGIQVVASGLKDAGFEVDMGPLFSTPEQVCKMLKFRHYDALGVSILSGAHLPLIEQLVGALRENRLDAIPLFVGGIIPETDTAALQDLGVSLIFSPGTRMEVIGESILNALAAVRCHCAEVRAPYISSDR</sequence>
<proteinExistence type="inferred from homology"/>
<dbReference type="EMBL" id="BMIJ01000002">
    <property type="protein sequence ID" value="GGB85611.1"/>
    <property type="molecule type" value="Genomic_DNA"/>
</dbReference>
<dbReference type="Proteomes" id="UP000629025">
    <property type="component" value="Unassembled WGS sequence"/>
</dbReference>
<dbReference type="PROSITE" id="PS51332">
    <property type="entry name" value="B12_BINDING"/>
    <property type="match status" value="1"/>
</dbReference>
<dbReference type="PANTHER" id="PTHR48101">
    <property type="entry name" value="METHYLMALONYL-COA MUTASE, MITOCHONDRIAL-RELATED"/>
    <property type="match status" value="1"/>
</dbReference>
<dbReference type="InterPro" id="IPR006158">
    <property type="entry name" value="Cobalamin-bd"/>
</dbReference>
<name>A0ABQ1K320_9GAMM</name>
<keyword evidence="4" id="KW-0479">Metal-binding</keyword>
<reference evidence="9" key="1">
    <citation type="journal article" date="2019" name="Int. J. Syst. Evol. Microbiol.">
        <title>The Global Catalogue of Microorganisms (GCM) 10K type strain sequencing project: providing services to taxonomists for standard genome sequencing and annotation.</title>
        <authorList>
            <consortium name="The Broad Institute Genomics Platform"/>
            <consortium name="The Broad Institute Genome Sequencing Center for Infectious Disease"/>
            <person name="Wu L."/>
            <person name="Ma J."/>
        </authorList>
    </citation>
    <scope>NUCLEOTIDE SEQUENCE [LARGE SCALE GENOMIC DNA]</scope>
    <source>
        <strain evidence="9">CGMCC 1.15341</strain>
    </source>
</reference>
<dbReference type="InterPro" id="IPR006159">
    <property type="entry name" value="Acid_CoA_mut_C"/>
</dbReference>
<evidence type="ECO:0000256" key="5">
    <source>
        <dbReference type="ARBA" id="ARBA00023235"/>
    </source>
</evidence>
<evidence type="ECO:0000256" key="3">
    <source>
        <dbReference type="ARBA" id="ARBA00022628"/>
    </source>
</evidence>
<evidence type="ECO:0000256" key="2">
    <source>
        <dbReference type="ARBA" id="ARBA00008465"/>
    </source>
</evidence>
<dbReference type="InterPro" id="IPR036724">
    <property type="entry name" value="Cobalamin-bd_sf"/>
</dbReference>